<evidence type="ECO:0000256" key="5">
    <source>
        <dbReference type="ARBA" id="ARBA00022840"/>
    </source>
</evidence>
<gene>
    <name evidence="8" type="ORF">Ccrd_020389</name>
</gene>
<dbReference type="SUPFAM" id="SSF56112">
    <property type="entry name" value="Protein kinase-like (PK-like)"/>
    <property type="match status" value="2"/>
</dbReference>
<comment type="caution">
    <text evidence="8">The sequence shown here is derived from an EMBL/GenBank/DDBJ whole genome shotgun (WGS) entry which is preliminary data.</text>
</comment>
<dbReference type="Proteomes" id="UP000243975">
    <property type="component" value="Unassembled WGS sequence"/>
</dbReference>
<protein>
    <submittedName>
        <fullName evidence="8">Concanavalin A-like lectin/glucanase, subgroup</fullName>
    </submittedName>
</protein>
<accession>A0A124SEW0</accession>
<feature type="binding site" evidence="6">
    <location>
        <position position="70"/>
    </location>
    <ligand>
        <name>ATP</name>
        <dbReference type="ChEBI" id="CHEBI:30616"/>
    </ligand>
</feature>
<reference evidence="8 9" key="1">
    <citation type="journal article" date="2016" name="Sci. Rep.">
        <title>The genome sequence of the outbreeding globe artichoke constructed de novo incorporating a phase-aware low-pass sequencing strategy of F1 progeny.</title>
        <authorList>
            <person name="Scaglione D."/>
            <person name="Reyes-Chin-Wo S."/>
            <person name="Acquadro A."/>
            <person name="Froenicke L."/>
            <person name="Portis E."/>
            <person name="Beitel C."/>
            <person name="Tirone M."/>
            <person name="Mauro R."/>
            <person name="Lo Monaco A."/>
            <person name="Mauromicale G."/>
            <person name="Faccioli P."/>
            <person name="Cattivelli L."/>
            <person name="Rieseberg L."/>
            <person name="Michelmore R."/>
            <person name="Lanteri S."/>
        </authorList>
    </citation>
    <scope>NUCLEOTIDE SEQUENCE [LARGE SCALE GENOMIC DNA]</scope>
    <source>
        <strain evidence="8">2C</strain>
    </source>
</reference>
<dbReference type="PROSITE" id="PS00108">
    <property type="entry name" value="PROTEIN_KINASE_ST"/>
    <property type="match status" value="1"/>
</dbReference>
<evidence type="ECO:0000256" key="1">
    <source>
        <dbReference type="ARBA" id="ARBA00022527"/>
    </source>
</evidence>
<evidence type="ECO:0000313" key="9">
    <source>
        <dbReference type="Proteomes" id="UP000243975"/>
    </source>
</evidence>
<dbReference type="FunFam" id="1.10.510.10:FF:000084">
    <property type="entry name" value="Wall-associated receptor kinase 2"/>
    <property type="match status" value="1"/>
</dbReference>
<organism evidence="8 9">
    <name type="scientific">Cynara cardunculus var. scolymus</name>
    <name type="common">Globe artichoke</name>
    <name type="synonym">Cynara scolymus</name>
    <dbReference type="NCBI Taxonomy" id="59895"/>
    <lineage>
        <taxon>Eukaryota</taxon>
        <taxon>Viridiplantae</taxon>
        <taxon>Streptophyta</taxon>
        <taxon>Embryophyta</taxon>
        <taxon>Tracheophyta</taxon>
        <taxon>Spermatophyta</taxon>
        <taxon>Magnoliopsida</taxon>
        <taxon>eudicotyledons</taxon>
        <taxon>Gunneridae</taxon>
        <taxon>Pentapetalae</taxon>
        <taxon>asterids</taxon>
        <taxon>campanulids</taxon>
        <taxon>Asterales</taxon>
        <taxon>Asteraceae</taxon>
        <taxon>Carduoideae</taxon>
        <taxon>Cardueae</taxon>
        <taxon>Carduinae</taxon>
        <taxon>Cynara</taxon>
    </lineage>
</organism>
<dbReference type="EMBL" id="LEKV01003119">
    <property type="protein sequence ID" value="KVI01322.1"/>
    <property type="molecule type" value="Genomic_DNA"/>
</dbReference>
<dbReference type="CDD" id="cd14066">
    <property type="entry name" value="STKc_IRAK"/>
    <property type="match status" value="1"/>
</dbReference>
<dbReference type="Pfam" id="PF07714">
    <property type="entry name" value="PK_Tyr_Ser-Thr"/>
    <property type="match status" value="1"/>
</dbReference>
<dbReference type="InterPro" id="IPR000719">
    <property type="entry name" value="Prot_kinase_dom"/>
</dbReference>
<name>A0A124SEW0_CYNCS</name>
<evidence type="ECO:0000259" key="7">
    <source>
        <dbReference type="PROSITE" id="PS50011"/>
    </source>
</evidence>
<dbReference type="InterPro" id="IPR008271">
    <property type="entry name" value="Ser/Thr_kinase_AS"/>
</dbReference>
<sequence>MIPAATLIADEHKLYSLAAERSCRRFSLAEIQSATLNFDDQLVIGKGGFGKVYKAYLHGNTGTPALVAIKRLDSFSSQGPNEFMTEIEMLSKFRHCNLVSLIGYCSDGDEKILVYEYMPNGTIEHHLHKARTPLSWMDRLKISIGAARGLDYLHTGVDTQHGVIHRDVKSSNILLDENWAAKISDFGLSKIGPTDQPSSCVSTLVKGTFGYLDPEYSMTGHLTRKSDVYAFGVVLFELLSGRRAVDRSFDEDEWGLVKWAQQRVKERRLDQIVCSQISGQISPKCLKEFAQIADRCLRSSRRDRPTMAEVVVALQLSMVLQQQFITSTQLAGAMGFTNIMQKYLVFRTSRDNEHSVDFEQSMSQEVRIYSYSEMEVATRNFSSEMLLGSGDFGEVFRGWLDKKTYKPSKLDSGLAVAVRRLFSNKFEPHKLKMKVLEEFKDANVVKVLGYCIEGDSAQLADCSLQMHNILLDKLLTGKMIDDSGDLIGTTHRLPGEYGFVSMQSIYSSLDDRLRLNFLMRRPAFQLALLAQKCVVEELWLRPTLESALEEVEEIYAIMLKSENSTGN</sequence>
<evidence type="ECO:0000256" key="4">
    <source>
        <dbReference type="ARBA" id="ARBA00022777"/>
    </source>
</evidence>
<dbReference type="SMART" id="SM00220">
    <property type="entry name" value="S_TKc"/>
    <property type="match status" value="1"/>
</dbReference>
<keyword evidence="2" id="KW-0808">Transferase</keyword>
<keyword evidence="5 6" id="KW-0067">ATP-binding</keyword>
<dbReference type="Gene3D" id="3.30.200.20">
    <property type="entry name" value="Phosphorylase Kinase, domain 1"/>
    <property type="match status" value="2"/>
</dbReference>
<dbReference type="PROSITE" id="PS00107">
    <property type="entry name" value="PROTEIN_KINASE_ATP"/>
    <property type="match status" value="1"/>
</dbReference>
<evidence type="ECO:0000256" key="6">
    <source>
        <dbReference type="PROSITE-ProRule" id="PRU10141"/>
    </source>
</evidence>
<dbReference type="PANTHER" id="PTHR47989:SF62">
    <property type="entry name" value="OS05G0423500 PROTEIN"/>
    <property type="match status" value="1"/>
</dbReference>
<dbReference type="Gene3D" id="1.10.510.10">
    <property type="entry name" value="Transferase(Phosphotransferase) domain 1"/>
    <property type="match status" value="1"/>
</dbReference>
<dbReference type="AlphaFoldDB" id="A0A124SEW0"/>
<dbReference type="OMA" id="GHEYFPL"/>
<dbReference type="PANTHER" id="PTHR47989">
    <property type="entry name" value="OS01G0750732 PROTEIN"/>
    <property type="match status" value="1"/>
</dbReference>
<dbReference type="InterPro" id="IPR017441">
    <property type="entry name" value="Protein_kinase_ATP_BS"/>
</dbReference>
<proteinExistence type="predicted"/>
<dbReference type="InterPro" id="IPR001245">
    <property type="entry name" value="Ser-Thr/Tyr_kinase_cat_dom"/>
</dbReference>
<evidence type="ECO:0000313" key="8">
    <source>
        <dbReference type="EMBL" id="KVI01322.1"/>
    </source>
</evidence>
<dbReference type="FunFam" id="3.30.200.20:FF:000039">
    <property type="entry name" value="receptor-like protein kinase FERONIA"/>
    <property type="match status" value="1"/>
</dbReference>
<evidence type="ECO:0000256" key="2">
    <source>
        <dbReference type="ARBA" id="ARBA00022679"/>
    </source>
</evidence>
<evidence type="ECO:0000256" key="3">
    <source>
        <dbReference type="ARBA" id="ARBA00022741"/>
    </source>
</evidence>
<keyword evidence="1" id="KW-0723">Serine/threonine-protein kinase</keyword>
<dbReference type="PROSITE" id="PS50011">
    <property type="entry name" value="PROTEIN_KINASE_DOM"/>
    <property type="match status" value="1"/>
</dbReference>
<dbReference type="STRING" id="59895.A0A124SEW0"/>
<dbReference type="GO" id="GO:0005524">
    <property type="term" value="F:ATP binding"/>
    <property type="evidence" value="ECO:0007669"/>
    <property type="project" value="UniProtKB-UniRule"/>
</dbReference>
<keyword evidence="3 6" id="KW-0547">Nucleotide-binding</keyword>
<dbReference type="InterPro" id="IPR011009">
    <property type="entry name" value="Kinase-like_dom_sf"/>
</dbReference>
<dbReference type="Gramene" id="KVI01322">
    <property type="protein sequence ID" value="KVI01322"/>
    <property type="gene ID" value="Ccrd_020389"/>
</dbReference>
<feature type="domain" description="Protein kinase" evidence="7">
    <location>
        <begin position="38"/>
        <end position="325"/>
    </location>
</feature>
<keyword evidence="4" id="KW-0418">Kinase</keyword>
<keyword evidence="9" id="KW-1185">Reference proteome</keyword>
<dbReference type="GO" id="GO:0004674">
    <property type="term" value="F:protein serine/threonine kinase activity"/>
    <property type="evidence" value="ECO:0007669"/>
    <property type="project" value="UniProtKB-KW"/>
</dbReference>